<protein>
    <recommendedName>
        <fullName evidence="2">Nucleoside transporter/FeoB GTPase Gate domain-containing protein</fullName>
    </recommendedName>
</protein>
<keyword evidence="4" id="KW-1185">Reference proteome</keyword>
<gene>
    <name evidence="3" type="ORF">G9H61_05635</name>
</gene>
<organism evidence="3 4">
    <name type="scientific">Aquirufa ecclesiirivi</name>
    <dbReference type="NCBI Taxonomy" id="2715124"/>
    <lineage>
        <taxon>Bacteria</taxon>
        <taxon>Pseudomonadati</taxon>
        <taxon>Bacteroidota</taxon>
        <taxon>Cytophagia</taxon>
        <taxon>Cytophagales</taxon>
        <taxon>Flectobacillaceae</taxon>
        <taxon>Aquirufa</taxon>
    </lineage>
</organism>
<dbReference type="PANTHER" id="PTHR35793">
    <property type="entry name" value="INNER MEMBRANE PROTEIN YJIG"/>
    <property type="match status" value="1"/>
</dbReference>
<dbReference type="Pfam" id="PF07670">
    <property type="entry name" value="Gate"/>
    <property type="match status" value="2"/>
</dbReference>
<name>A0ABT4JF65_9BACT</name>
<evidence type="ECO:0000313" key="3">
    <source>
        <dbReference type="EMBL" id="MCZ2474916.1"/>
    </source>
</evidence>
<dbReference type="InterPro" id="IPR052549">
    <property type="entry name" value="SpmB"/>
</dbReference>
<sequence length="411" mass="45072">MALNWIWFLFFGIAFVVAIIQFLFFGNAEIFKILVDGMFDSAEMAVMKIALPLAGVMTFFMGILQIGEKAGAIQFLAKRIRPFFTRLFPEIPADHPVHGQMIMNFSANLLGLDNAATPFGLKAMQGLQDINPTKETASNAQIMFLTLHSAGPVLIPLSIMAQRAIYGAQDASDVFIPCLMATYAATLVGLMFVAFKQKINLLEPILFSWLVGLTLFFGGILAYFSSLSKEQIEIQSKIFSNGLLFSLILSFIVAAFWKKIDIFSTFVEGAKGGFETSVKIIPYLVGMLVAISCLRNSGTLDFIVEGMKWMVNQSGLDTRFIDAMPTALLHPVSGSGSRAMMIDTMKTFGADSFVGRLACVFQGSAETILYVIALYFGSVQVKNIRYTLWAGLTADLAGIITAIFVSYLFFG</sequence>
<feature type="domain" description="Nucleoside transporter/FeoB GTPase Gate" evidence="2">
    <location>
        <begin position="51"/>
        <end position="155"/>
    </location>
</feature>
<feature type="transmembrane region" description="Helical" evidence="1">
    <location>
        <begin position="6"/>
        <end position="25"/>
    </location>
</feature>
<dbReference type="PIRSF" id="PIRSF036542">
    <property type="entry name" value="SpmA_SpmB"/>
    <property type="match status" value="1"/>
</dbReference>
<feature type="transmembrane region" description="Helical" evidence="1">
    <location>
        <begin position="207"/>
        <end position="226"/>
    </location>
</feature>
<accession>A0ABT4JF65</accession>
<feature type="transmembrane region" description="Helical" evidence="1">
    <location>
        <begin position="388"/>
        <end position="410"/>
    </location>
</feature>
<proteinExistence type="predicted"/>
<comment type="caution">
    <text evidence="3">The sequence shown here is derived from an EMBL/GenBank/DDBJ whole genome shotgun (WGS) entry which is preliminary data.</text>
</comment>
<evidence type="ECO:0000313" key="4">
    <source>
        <dbReference type="Proteomes" id="UP001321186"/>
    </source>
</evidence>
<dbReference type="Proteomes" id="UP001321186">
    <property type="component" value="Unassembled WGS sequence"/>
</dbReference>
<feature type="transmembrane region" description="Helical" evidence="1">
    <location>
        <begin position="353"/>
        <end position="376"/>
    </location>
</feature>
<dbReference type="InterPro" id="IPR011642">
    <property type="entry name" value="Gate_dom"/>
</dbReference>
<dbReference type="RefSeq" id="WP_269009827.1">
    <property type="nucleotide sequence ID" value="NZ_JAANOH010000002.1"/>
</dbReference>
<dbReference type="PANTHER" id="PTHR35793:SF2">
    <property type="entry name" value="INNER MEMBRANE PROTEIN YJIG"/>
    <property type="match status" value="1"/>
</dbReference>
<keyword evidence="1" id="KW-0472">Membrane</keyword>
<evidence type="ECO:0000259" key="2">
    <source>
        <dbReference type="Pfam" id="PF07670"/>
    </source>
</evidence>
<keyword evidence="1" id="KW-0812">Transmembrane</keyword>
<feature type="domain" description="Nucleoside transporter/FeoB GTPase Gate" evidence="2">
    <location>
        <begin position="278"/>
        <end position="379"/>
    </location>
</feature>
<evidence type="ECO:0000256" key="1">
    <source>
        <dbReference type="SAM" id="Phobius"/>
    </source>
</evidence>
<feature type="transmembrane region" description="Helical" evidence="1">
    <location>
        <begin position="238"/>
        <end position="260"/>
    </location>
</feature>
<dbReference type="InterPro" id="IPR011415">
    <property type="entry name" value="SpmA_SpmB"/>
</dbReference>
<dbReference type="EMBL" id="JAANOH010000002">
    <property type="protein sequence ID" value="MCZ2474916.1"/>
    <property type="molecule type" value="Genomic_DNA"/>
</dbReference>
<keyword evidence="1" id="KW-1133">Transmembrane helix</keyword>
<feature type="transmembrane region" description="Helical" evidence="1">
    <location>
        <begin position="45"/>
        <end position="66"/>
    </location>
</feature>
<reference evidence="3 4" key="1">
    <citation type="submission" date="2020-03" db="EMBL/GenBank/DDBJ databases">
        <authorList>
            <person name="Pitt A."/>
            <person name="Hahn M.W."/>
        </authorList>
    </citation>
    <scope>NUCLEOTIDE SEQUENCE [LARGE SCALE GENOMIC DNA]</scope>
    <source>
        <strain evidence="3 4">5A-MARBSE</strain>
    </source>
</reference>
<feature type="transmembrane region" description="Helical" evidence="1">
    <location>
        <begin position="174"/>
        <end position="195"/>
    </location>
</feature>